<dbReference type="CDD" id="cd00165">
    <property type="entry name" value="S4"/>
    <property type="match status" value="1"/>
</dbReference>
<reference evidence="3 4" key="1">
    <citation type="submission" date="2013-10" db="EMBL/GenBank/DDBJ databases">
        <title>Complete genome sequence of Corynebacterium lactis DSM 45799(T), isolated from raw cow milk.</title>
        <authorList>
            <person name="Ruckert C."/>
            <person name="Albersmeier A."/>
            <person name="Lipski A."/>
            <person name="Kalinowski J."/>
        </authorList>
    </citation>
    <scope>NUCLEOTIDE SEQUENCE [LARGE SCALE GENOMIC DNA]</scope>
    <source>
        <strain evidence="3 4">RW2-5</strain>
    </source>
</reference>
<dbReference type="PROSITE" id="PS50889">
    <property type="entry name" value="S4"/>
    <property type="match status" value="1"/>
</dbReference>
<evidence type="ECO:0000313" key="3">
    <source>
        <dbReference type="EMBL" id="ALA66445.1"/>
    </source>
</evidence>
<dbReference type="AlphaFoldDB" id="A0A0K2GXD6"/>
<dbReference type="Pfam" id="PF13275">
    <property type="entry name" value="S4_2"/>
    <property type="match status" value="1"/>
</dbReference>
<dbReference type="OrthoDB" id="9811532at2"/>
<dbReference type="InterPro" id="IPR036986">
    <property type="entry name" value="S4_RNA-bd_sf"/>
</dbReference>
<dbReference type="PATRIC" id="fig|1408189.4.peg.82"/>
<feature type="compositionally biased region" description="Acidic residues" evidence="2">
    <location>
        <begin position="81"/>
        <end position="96"/>
    </location>
</feature>
<evidence type="ECO:0000313" key="4">
    <source>
        <dbReference type="Proteomes" id="UP000058446"/>
    </source>
</evidence>
<dbReference type="SUPFAM" id="SSF55174">
    <property type="entry name" value="Alpha-L RNA-binding motif"/>
    <property type="match status" value="1"/>
</dbReference>
<dbReference type="EMBL" id="CP006841">
    <property type="protein sequence ID" value="ALA66445.1"/>
    <property type="molecule type" value="Genomic_DNA"/>
</dbReference>
<dbReference type="STRING" id="1408189.CLAC_00395"/>
<feature type="region of interest" description="Disordered" evidence="2">
    <location>
        <begin position="81"/>
        <end position="103"/>
    </location>
</feature>
<dbReference type="Gene3D" id="3.10.290.10">
    <property type="entry name" value="RNA-binding S4 domain"/>
    <property type="match status" value="1"/>
</dbReference>
<protein>
    <submittedName>
        <fullName evidence="3">Uncharacterized protein</fullName>
    </submittedName>
</protein>
<proteinExistence type="predicted"/>
<keyword evidence="1" id="KW-0694">RNA-binding</keyword>
<evidence type="ECO:0000256" key="2">
    <source>
        <dbReference type="SAM" id="MobiDB-lite"/>
    </source>
</evidence>
<dbReference type="Proteomes" id="UP000058446">
    <property type="component" value="Chromosome"/>
</dbReference>
<accession>A0A0K2GXD6</accession>
<name>A0A0K2GXD6_9CORY</name>
<sequence length="103" mass="11048">MEPIDVAIQDESIRLGQFLKLANLVDTGGLAKELIADGLVSVNGEADTRRGRHLHPGDVVTVSVPGTAAMSARVAAPGTVEEDDFFDEATADDDFDPEKWRNL</sequence>
<organism evidence="3 4">
    <name type="scientific">Corynebacterium lactis RW2-5</name>
    <dbReference type="NCBI Taxonomy" id="1408189"/>
    <lineage>
        <taxon>Bacteria</taxon>
        <taxon>Bacillati</taxon>
        <taxon>Actinomycetota</taxon>
        <taxon>Actinomycetes</taxon>
        <taxon>Mycobacteriales</taxon>
        <taxon>Corynebacteriaceae</taxon>
        <taxon>Corynebacterium</taxon>
    </lineage>
</organism>
<dbReference type="RefSeq" id="WP_053411235.1">
    <property type="nucleotide sequence ID" value="NZ_CP006841.1"/>
</dbReference>
<keyword evidence="4" id="KW-1185">Reference proteome</keyword>
<dbReference type="GO" id="GO:0003723">
    <property type="term" value="F:RNA binding"/>
    <property type="evidence" value="ECO:0007669"/>
    <property type="project" value="UniProtKB-KW"/>
</dbReference>
<dbReference type="KEGG" id="clw:CLAC_00395"/>
<evidence type="ECO:0000256" key="1">
    <source>
        <dbReference type="PROSITE-ProRule" id="PRU00182"/>
    </source>
</evidence>
<gene>
    <name evidence="3" type="ORF">CLAC_00395</name>
</gene>